<evidence type="ECO:0000256" key="1">
    <source>
        <dbReference type="SAM" id="MobiDB-lite"/>
    </source>
</evidence>
<dbReference type="InParanoid" id="T0S770"/>
<keyword evidence="2" id="KW-0472">Membrane</keyword>
<dbReference type="RefSeq" id="XP_008608079.1">
    <property type="nucleotide sequence ID" value="XM_008609857.1"/>
</dbReference>
<dbReference type="OrthoDB" id="5072at2759"/>
<dbReference type="VEuPathDB" id="FungiDB:SDRG_04195"/>
<feature type="compositionally biased region" description="Basic and acidic residues" evidence="1">
    <location>
        <begin position="235"/>
        <end position="269"/>
    </location>
</feature>
<dbReference type="GeneID" id="19944922"/>
<reference evidence="4 5" key="1">
    <citation type="submission" date="2012-04" db="EMBL/GenBank/DDBJ databases">
        <title>The Genome Sequence of Saprolegnia declina VS20.</title>
        <authorList>
            <consortium name="The Broad Institute Genome Sequencing Platform"/>
            <person name="Russ C."/>
            <person name="Nusbaum C."/>
            <person name="Tyler B."/>
            <person name="van West P."/>
            <person name="Dieguez-Uribeondo J."/>
            <person name="de Bruijn I."/>
            <person name="Tripathy S."/>
            <person name="Jiang R."/>
            <person name="Young S.K."/>
            <person name="Zeng Q."/>
            <person name="Gargeya S."/>
            <person name="Fitzgerald M."/>
            <person name="Haas B."/>
            <person name="Abouelleil A."/>
            <person name="Alvarado L."/>
            <person name="Arachchi H.M."/>
            <person name="Berlin A."/>
            <person name="Chapman S.B."/>
            <person name="Goldberg J."/>
            <person name="Griggs A."/>
            <person name="Gujja S."/>
            <person name="Hansen M."/>
            <person name="Howarth C."/>
            <person name="Imamovic A."/>
            <person name="Larimer J."/>
            <person name="McCowen C."/>
            <person name="Montmayeur A."/>
            <person name="Murphy C."/>
            <person name="Neiman D."/>
            <person name="Pearson M."/>
            <person name="Priest M."/>
            <person name="Roberts A."/>
            <person name="Saif S."/>
            <person name="Shea T."/>
            <person name="Sisk P."/>
            <person name="Sykes S."/>
            <person name="Wortman J."/>
            <person name="Nusbaum C."/>
            <person name="Birren B."/>
        </authorList>
    </citation>
    <scope>NUCLEOTIDE SEQUENCE [LARGE SCALE GENOMIC DNA]</scope>
    <source>
        <strain evidence="4 5">VS20</strain>
    </source>
</reference>
<evidence type="ECO:0000313" key="4">
    <source>
        <dbReference type="EMBL" id="EQC38487.1"/>
    </source>
</evidence>
<dbReference type="OMA" id="CRVFEIL"/>
<evidence type="ECO:0000313" key="5">
    <source>
        <dbReference type="Proteomes" id="UP000030762"/>
    </source>
</evidence>
<dbReference type="Pfam" id="PF09066">
    <property type="entry name" value="B2-adapt-app_C"/>
    <property type="match status" value="1"/>
</dbReference>
<sequence length="396" mass="44963">MSDFSRITMPDSAPRRSFKHGQSRRVVEVSFNEYHMRKNEILTKIHNRLLWLSSAAILFGSIELVLYIIIKYKLLESNVLYRKPCLGVPLYSIYMVYWAACAVVSAHGLHLYNGWRKQLECGTNAVMHCRVFEILSAAWTAIAFWLLVSKFYVFGFLDLSVLGANAQNIEYAVATGTVSVHLLVCPWLLRTIHSKTTQIDDLFASEFLGKTRIKHVDVAPMVDRLDDIASVPPRGAHDNDSEADDDDHHSTEEKPDKRSSEHAPSEDAHVDAPLAEFTLDMKRTMKKAAFWDLWKATDVAGSFSCNFKNAHAPTMAEIKAHLTKHGFHVASQNESKDVLEVYLYAHANGAETPFVAEFVFVYSRQFFQSTFKCKDKAAAAEFVKHFQLQELMETFD</sequence>
<protein>
    <recommendedName>
        <fullName evidence="3">Beta-adaptin appendage C-terminal subdomain domain-containing protein</fullName>
    </recommendedName>
</protein>
<keyword evidence="2" id="KW-1133">Transmembrane helix</keyword>
<evidence type="ECO:0000259" key="3">
    <source>
        <dbReference type="Pfam" id="PF09066"/>
    </source>
</evidence>
<feature type="region of interest" description="Disordered" evidence="1">
    <location>
        <begin position="230"/>
        <end position="269"/>
    </location>
</feature>
<feature type="domain" description="Beta-adaptin appendage C-terminal subdomain" evidence="3">
    <location>
        <begin position="284"/>
        <end position="387"/>
    </location>
</feature>
<gene>
    <name evidence="4" type="ORF">SDRG_04195</name>
</gene>
<dbReference type="GO" id="GO:0006886">
    <property type="term" value="P:intracellular protein transport"/>
    <property type="evidence" value="ECO:0007669"/>
    <property type="project" value="InterPro"/>
</dbReference>
<feature type="transmembrane region" description="Helical" evidence="2">
    <location>
        <begin position="134"/>
        <end position="157"/>
    </location>
</feature>
<dbReference type="EMBL" id="JH767141">
    <property type="protein sequence ID" value="EQC38487.1"/>
    <property type="molecule type" value="Genomic_DNA"/>
</dbReference>
<dbReference type="Proteomes" id="UP000030762">
    <property type="component" value="Unassembled WGS sequence"/>
</dbReference>
<accession>T0S770</accession>
<feature type="transmembrane region" description="Helical" evidence="2">
    <location>
        <begin position="49"/>
        <end position="70"/>
    </location>
</feature>
<evidence type="ECO:0000256" key="2">
    <source>
        <dbReference type="SAM" id="Phobius"/>
    </source>
</evidence>
<dbReference type="GO" id="GO:0030131">
    <property type="term" value="C:clathrin adaptor complex"/>
    <property type="evidence" value="ECO:0007669"/>
    <property type="project" value="InterPro"/>
</dbReference>
<name>T0S770_SAPDV</name>
<proteinExistence type="predicted"/>
<dbReference type="eggNOG" id="KOG2823">
    <property type="taxonomic scope" value="Eukaryota"/>
</dbReference>
<dbReference type="InterPro" id="IPR012295">
    <property type="entry name" value="TBP_dom_sf"/>
</dbReference>
<keyword evidence="5" id="KW-1185">Reference proteome</keyword>
<dbReference type="AlphaFoldDB" id="T0S770"/>
<feature type="transmembrane region" description="Helical" evidence="2">
    <location>
        <begin position="90"/>
        <end position="113"/>
    </location>
</feature>
<organism evidence="4 5">
    <name type="scientific">Saprolegnia diclina (strain VS20)</name>
    <dbReference type="NCBI Taxonomy" id="1156394"/>
    <lineage>
        <taxon>Eukaryota</taxon>
        <taxon>Sar</taxon>
        <taxon>Stramenopiles</taxon>
        <taxon>Oomycota</taxon>
        <taxon>Saprolegniomycetes</taxon>
        <taxon>Saprolegniales</taxon>
        <taxon>Saprolegniaceae</taxon>
        <taxon>Saprolegnia</taxon>
    </lineage>
</organism>
<dbReference type="STRING" id="1156394.T0S770"/>
<dbReference type="Gene3D" id="3.30.310.10">
    <property type="entry name" value="TATA-Binding Protein"/>
    <property type="match status" value="1"/>
</dbReference>
<dbReference type="GO" id="GO:0016192">
    <property type="term" value="P:vesicle-mediated transport"/>
    <property type="evidence" value="ECO:0007669"/>
    <property type="project" value="InterPro"/>
</dbReference>
<keyword evidence="2" id="KW-0812">Transmembrane</keyword>
<dbReference type="InterPro" id="IPR015151">
    <property type="entry name" value="B-adaptin_app_sub_C"/>
</dbReference>